<feature type="compositionally biased region" description="Polar residues" evidence="1">
    <location>
        <begin position="279"/>
        <end position="295"/>
    </location>
</feature>
<evidence type="ECO:0000313" key="4">
    <source>
        <dbReference type="Proteomes" id="UP000807342"/>
    </source>
</evidence>
<proteinExistence type="predicted"/>
<feature type="transmembrane region" description="Helical" evidence="2">
    <location>
        <begin position="142"/>
        <end position="159"/>
    </location>
</feature>
<dbReference type="OrthoDB" id="419711at2759"/>
<organism evidence="3 4">
    <name type="scientific">Macrolepiota fuliginosa MF-IS2</name>
    <dbReference type="NCBI Taxonomy" id="1400762"/>
    <lineage>
        <taxon>Eukaryota</taxon>
        <taxon>Fungi</taxon>
        <taxon>Dikarya</taxon>
        <taxon>Basidiomycota</taxon>
        <taxon>Agaricomycotina</taxon>
        <taxon>Agaricomycetes</taxon>
        <taxon>Agaricomycetidae</taxon>
        <taxon>Agaricales</taxon>
        <taxon>Agaricineae</taxon>
        <taxon>Agaricaceae</taxon>
        <taxon>Macrolepiota</taxon>
    </lineage>
</organism>
<dbReference type="Proteomes" id="UP000807342">
    <property type="component" value="Unassembled WGS sequence"/>
</dbReference>
<gene>
    <name evidence="3" type="ORF">P691DRAFT_708055</name>
</gene>
<evidence type="ECO:0000256" key="2">
    <source>
        <dbReference type="SAM" id="Phobius"/>
    </source>
</evidence>
<feature type="transmembrane region" description="Helical" evidence="2">
    <location>
        <begin position="59"/>
        <end position="78"/>
    </location>
</feature>
<protein>
    <submittedName>
        <fullName evidence="3">Uncharacterized protein</fullName>
    </submittedName>
</protein>
<dbReference type="EMBL" id="MU151232">
    <property type="protein sequence ID" value="KAF9446710.1"/>
    <property type="molecule type" value="Genomic_DNA"/>
</dbReference>
<evidence type="ECO:0000256" key="1">
    <source>
        <dbReference type="SAM" id="MobiDB-lite"/>
    </source>
</evidence>
<feature type="transmembrane region" description="Helical" evidence="2">
    <location>
        <begin position="171"/>
        <end position="192"/>
    </location>
</feature>
<sequence length="302" mass="33628">MLSSLGVSDPFDPDHRLVTSPLYSPRTLALQRLVLAIYGCTTLIVSLVYESVVLRQGNIWFSFFTHLAFIGLTAYFVASTYHGFNYKPTSSSVYAFPLQQWPRPLQALHVMLMSTVTTFPILVTICYWALIASPATFATPYLTWSASSLHILNSAFVLLEITTTNISPLPWMALPMCLILLLAYLGMAYITHATQGVYTYTFLDPQTQHAKIAAYIVGIAVGEVIIFVLVRYAIITRDRVFKFSSYHVQDDQKFGAQKEELNEWEEVEWNEVGGRESTHSAGSGTSPGSRKQTTEVGMGVAV</sequence>
<name>A0A9P6C2I6_9AGAR</name>
<feature type="transmembrane region" description="Helical" evidence="2">
    <location>
        <begin position="33"/>
        <end position="53"/>
    </location>
</feature>
<accession>A0A9P6C2I6</accession>
<keyword evidence="2" id="KW-0812">Transmembrane</keyword>
<keyword evidence="2" id="KW-1133">Transmembrane helix</keyword>
<dbReference type="PANTHER" id="PTHR12242:SF1">
    <property type="entry name" value="MYND-TYPE DOMAIN-CONTAINING PROTEIN"/>
    <property type="match status" value="1"/>
</dbReference>
<feature type="transmembrane region" description="Helical" evidence="2">
    <location>
        <begin position="107"/>
        <end position="130"/>
    </location>
</feature>
<feature type="transmembrane region" description="Helical" evidence="2">
    <location>
        <begin position="212"/>
        <end position="234"/>
    </location>
</feature>
<comment type="caution">
    <text evidence="3">The sequence shown here is derived from an EMBL/GenBank/DDBJ whole genome shotgun (WGS) entry which is preliminary data.</text>
</comment>
<keyword evidence="4" id="KW-1185">Reference proteome</keyword>
<keyword evidence="2" id="KW-0472">Membrane</keyword>
<dbReference type="PANTHER" id="PTHR12242">
    <property type="entry name" value="OS02G0130600 PROTEIN-RELATED"/>
    <property type="match status" value="1"/>
</dbReference>
<evidence type="ECO:0000313" key="3">
    <source>
        <dbReference type="EMBL" id="KAF9446710.1"/>
    </source>
</evidence>
<dbReference type="AlphaFoldDB" id="A0A9P6C2I6"/>
<feature type="region of interest" description="Disordered" evidence="1">
    <location>
        <begin position="272"/>
        <end position="302"/>
    </location>
</feature>
<reference evidence="3" key="1">
    <citation type="submission" date="2020-11" db="EMBL/GenBank/DDBJ databases">
        <authorList>
            <consortium name="DOE Joint Genome Institute"/>
            <person name="Ahrendt S."/>
            <person name="Riley R."/>
            <person name="Andreopoulos W."/>
            <person name="Labutti K."/>
            <person name="Pangilinan J."/>
            <person name="Ruiz-Duenas F.J."/>
            <person name="Barrasa J.M."/>
            <person name="Sanchez-Garcia M."/>
            <person name="Camarero S."/>
            <person name="Miyauchi S."/>
            <person name="Serrano A."/>
            <person name="Linde D."/>
            <person name="Babiker R."/>
            <person name="Drula E."/>
            <person name="Ayuso-Fernandez I."/>
            <person name="Pacheco R."/>
            <person name="Padilla G."/>
            <person name="Ferreira P."/>
            <person name="Barriuso J."/>
            <person name="Kellner H."/>
            <person name="Castanera R."/>
            <person name="Alfaro M."/>
            <person name="Ramirez L."/>
            <person name="Pisabarro A.G."/>
            <person name="Kuo A."/>
            <person name="Tritt A."/>
            <person name="Lipzen A."/>
            <person name="He G."/>
            <person name="Yan M."/>
            <person name="Ng V."/>
            <person name="Cullen D."/>
            <person name="Martin F."/>
            <person name="Rosso M.-N."/>
            <person name="Henrissat B."/>
            <person name="Hibbett D."/>
            <person name="Martinez A.T."/>
            <person name="Grigoriev I.V."/>
        </authorList>
    </citation>
    <scope>NUCLEOTIDE SEQUENCE</scope>
    <source>
        <strain evidence="3">MF-IS2</strain>
    </source>
</reference>
<dbReference type="GO" id="GO:0016020">
    <property type="term" value="C:membrane"/>
    <property type="evidence" value="ECO:0007669"/>
    <property type="project" value="TreeGrafter"/>
</dbReference>